<dbReference type="GO" id="GO:0016020">
    <property type="term" value="C:membrane"/>
    <property type="evidence" value="ECO:0007669"/>
    <property type="project" value="UniProtKB-SubCell"/>
</dbReference>
<accession>A0A540LN73</accession>
<evidence type="ECO:0000256" key="10">
    <source>
        <dbReference type="ARBA" id="ARBA00023253"/>
    </source>
</evidence>
<dbReference type="PANTHER" id="PTHR31933">
    <property type="entry name" value="O-FUCOSYLTRANSFERASE 2-RELATED"/>
    <property type="match status" value="1"/>
</dbReference>
<evidence type="ECO:0000256" key="4">
    <source>
        <dbReference type="ARBA" id="ARBA00022676"/>
    </source>
</evidence>
<gene>
    <name evidence="14" type="ORF">C1H46_026495</name>
</gene>
<keyword evidence="7" id="KW-1133">Transmembrane helix</keyword>
<evidence type="ECO:0000256" key="1">
    <source>
        <dbReference type="ARBA" id="ARBA00004167"/>
    </source>
</evidence>
<dbReference type="Pfam" id="PF10250">
    <property type="entry name" value="O-FucT"/>
    <property type="match status" value="1"/>
</dbReference>
<comment type="similarity">
    <text evidence="3">Belongs to the glycosyltransferase GT106 family.</text>
</comment>
<evidence type="ECO:0000313" key="14">
    <source>
        <dbReference type="EMBL" id="TQD87931.1"/>
    </source>
</evidence>
<comment type="pathway">
    <text evidence="2">Glycan metabolism.</text>
</comment>
<dbReference type="InterPro" id="IPR019378">
    <property type="entry name" value="GDP-Fuc_O-FucTrfase"/>
</dbReference>
<dbReference type="Proteomes" id="UP000315295">
    <property type="component" value="Unassembled WGS sequence"/>
</dbReference>
<dbReference type="InterPro" id="IPR052272">
    <property type="entry name" value="GT106_glycosyltransferase"/>
</dbReference>
<evidence type="ECO:0000256" key="13">
    <source>
        <dbReference type="SAM" id="MobiDB-lite"/>
    </source>
</evidence>
<dbReference type="InterPro" id="IPR035902">
    <property type="entry name" value="Nuc_phospho_transferase"/>
</dbReference>
<keyword evidence="10" id="KW-0294">Fucose metabolism</keyword>
<evidence type="ECO:0000256" key="12">
    <source>
        <dbReference type="ARBA" id="ARBA00030350"/>
    </source>
</evidence>
<keyword evidence="9" id="KW-0325">Glycoprotein</keyword>
<dbReference type="EMBL" id="VIEB01000520">
    <property type="protein sequence ID" value="TQD87931.1"/>
    <property type="molecule type" value="Genomic_DNA"/>
</dbReference>
<evidence type="ECO:0000256" key="6">
    <source>
        <dbReference type="ARBA" id="ARBA00022692"/>
    </source>
</evidence>
<evidence type="ECO:0000256" key="2">
    <source>
        <dbReference type="ARBA" id="ARBA00004881"/>
    </source>
</evidence>
<sequence>MKSLLNPEPSHFTSISTTSTTAKHRSLTHSLTQTLLNLPAYTARRRNGRKLTLTTKAVLESVTVKKSNIPESDTRNPTFSSSYRCSDIPKPNQTVLEAQTRVCTGPTQTKPLSEDQAFKVLDTIYRSVKGELKDEEPVSKSQLGAFFAAMSIRANAFPEATQWSEGETRAMNQFWPLLVRALPADVVFIADPEGSLMGAGSSIGPHFVGNGASDMRLVGALREVLAGGHLGFEEVQGVLRDVLPLKSVDDGTSSDGVSEALLSALLIGQRMNRETDRELKAYCLAFDDELGDTPIADVKSLTHYGEPYDGNTRFFRSTLFVAAVRSCYSESCLLHGLDWMPPKGGVTEEQMLKFMGANTSVTPSQAKVLLEDEDTGFAYISQREARPSLYSLVKLREHIKKRPPLATTEKVQQFVKARGKEAIVAGFYHEGFEEPLLMLMKRRGVNAGLVVKGEEGALSMTTRLRSVNSSKGLPVNYCSGFRSTSFASSCEVDGVSRQSFSLEVNAVDYGFEPTDTPRTDRSVESLSILQLALSLTHTQVVKNIELGLTALRGQKGPAYDRIVLNAGMIDHLLGCDGAEDITSALDRAREAIDSGKALKKLLNYIKSYIMADGLNQFIVIEVPKLATISAKKSSRYGPSKAKNFKRRIVLHIFHSQWTRVRNPEVDLPPENETTGYIFIHAEGGLNQQRIAICNAVAVAKIMNATLILPVLKQDQIWKDQTKFEDIFDVDHFIDYLKDDVRIVRDIPEWFTDKTELFTSIRRTVKNIPKYAPAQFYIDNVLPRIKEKKIMALKPFVDRLGYDNVPQEINRLRCRVNYHALKFLPEIEEMADLLASRMRNRTGGSNPYMALHLRFEKGMVTKEELAAKPELDKFRKHVTSLAALDFLVCLKSDVFVMTHGGNFAKLIIGARRYMGHRQKSIKPDKGLMSKSFGDPYMGWATFADDVVVTHETRTGLPEATFPNYDLWENPLTPCMCKA</sequence>
<dbReference type="CDD" id="cd11299">
    <property type="entry name" value="O-FucT_plant"/>
    <property type="match status" value="1"/>
</dbReference>
<evidence type="ECO:0000256" key="7">
    <source>
        <dbReference type="ARBA" id="ARBA00022989"/>
    </source>
</evidence>
<keyword evidence="5" id="KW-0808">Transferase</keyword>
<dbReference type="InterPro" id="IPR024709">
    <property type="entry name" value="FucosylTrfase_pln"/>
</dbReference>
<dbReference type="FunFam" id="3.40.1030.10:FF:000005">
    <property type="entry name" value="Anthranilate phosphoribosyltransferase"/>
    <property type="match status" value="1"/>
</dbReference>
<protein>
    <recommendedName>
        <fullName evidence="12">O-fucosyltransferase family protein</fullName>
    </recommendedName>
</protein>
<keyword evidence="15" id="KW-1185">Reference proteome</keyword>
<dbReference type="STRING" id="106549.A0A540LN73"/>
<keyword evidence="8" id="KW-0472">Membrane</keyword>
<dbReference type="Gene3D" id="3.40.1030.10">
    <property type="entry name" value="Nucleoside phosphorylase/phosphoribosyltransferase catalytic domain"/>
    <property type="match status" value="1"/>
</dbReference>
<keyword evidence="6" id="KW-0812">Transmembrane</keyword>
<organism evidence="14 15">
    <name type="scientific">Malus baccata</name>
    <name type="common">Siberian crab apple</name>
    <name type="synonym">Pyrus baccata</name>
    <dbReference type="NCBI Taxonomy" id="106549"/>
    <lineage>
        <taxon>Eukaryota</taxon>
        <taxon>Viridiplantae</taxon>
        <taxon>Streptophyta</taxon>
        <taxon>Embryophyta</taxon>
        <taxon>Tracheophyta</taxon>
        <taxon>Spermatophyta</taxon>
        <taxon>Magnoliopsida</taxon>
        <taxon>eudicotyledons</taxon>
        <taxon>Gunneridae</taxon>
        <taxon>Pentapetalae</taxon>
        <taxon>rosids</taxon>
        <taxon>fabids</taxon>
        <taxon>Rosales</taxon>
        <taxon>Rosaceae</taxon>
        <taxon>Amygdaloideae</taxon>
        <taxon>Maleae</taxon>
        <taxon>Malus</taxon>
    </lineage>
</organism>
<dbReference type="GO" id="GO:0016757">
    <property type="term" value="F:glycosyltransferase activity"/>
    <property type="evidence" value="ECO:0007669"/>
    <property type="project" value="UniProtKB-KW"/>
</dbReference>
<evidence type="ECO:0000256" key="3">
    <source>
        <dbReference type="ARBA" id="ARBA00007737"/>
    </source>
</evidence>
<keyword evidence="4" id="KW-0328">Glycosyltransferase</keyword>
<proteinExistence type="inferred from homology"/>
<dbReference type="SUPFAM" id="SSF52418">
    <property type="entry name" value="Nucleoside phosphorylase/phosphoribosyltransferase catalytic domain"/>
    <property type="match status" value="1"/>
</dbReference>
<dbReference type="AlphaFoldDB" id="A0A540LN73"/>
<evidence type="ECO:0000256" key="8">
    <source>
        <dbReference type="ARBA" id="ARBA00023136"/>
    </source>
</evidence>
<comment type="caution">
    <text evidence="14">The sequence shown here is derived from an EMBL/GenBank/DDBJ whole genome shotgun (WGS) entry which is preliminary data.</text>
</comment>
<name>A0A540LN73_MALBA</name>
<comment type="subcellular location">
    <subcellularLocation>
        <location evidence="1">Membrane</location>
        <topology evidence="1">Single-pass membrane protein</topology>
    </subcellularLocation>
</comment>
<evidence type="ECO:0000256" key="5">
    <source>
        <dbReference type="ARBA" id="ARBA00022679"/>
    </source>
</evidence>
<reference evidence="14 15" key="1">
    <citation type="journal article" date="2019" name="G3 (Bethesda)">
        <title>Sequencing of a Wild Apple (Malus baccata) Genome Unravels the Differences Between Cultivated and Wild Apple Species Regarding Disease Resistance and Cold Tolerance.</title>
        <authorList>
            <person name="Chen X."/>
        </authorList>
    </citation>
    <scope>NUCLEOTIDE SEQUENCE [LARGE SCALE GENOMIC DNA]</scope>
    <source>
        <strain evidence="15">cv. Shandingzi</strain>
        <tissue evidence="14">Leaves</tissue>
    </source>
</reference>
<dbReference type="GO" id="GO:0006004">
    <property type="term" value="P:fucose metabolic process"/>
    <property type="evidence" value="ECO:0007669"/>
    <property type="project" value="UniProtKB-KW"/>
</dbReference>
<evidence type="ECO:0000256" key="9">
    <source>
        <dbReference type="ARBA" id="ARBA00023180"/>
    </source>
</evidence>
<feature type="region of interest" description="Disordered" evidence="13">
    <location>
        <begin position="1"/>
        <end position="23"/>
    </location>
</feature>
<evidence type="ECO:0000313" key="15">
    <source>
        <dbReference type="Proteomes" id="UP000315295"/>
    </source>
</evidence>
<dbReference type="PANTHER" id="PTHR31933:SF1">
    <property type="entry name" value="PROTEIN PECTIC ARABINOGALACTAN SYNTHESIS-RELATED"/>
    <property type="match status" value="1"/>
</dbReference>
<evidence type="ECO:0000256" key="11">
    <source>
        <dbReference type="ARBA" id="ARBA00023277"/>
    </source>
</evidence>
<keyword evidence="11" id="KW-0119">Carbohydrate metabolism</keyword>